<feature type="compositionally biased region" description="Low complexity" evidence="3">
    <location>
        <begin position="156"/>
        <end position="183"/>
    </location>
</feature>
<gene>
    <name evidence="4" type="ORF">POCULU_LOCUS8847</name>
</gene>
<proteinExistence type="predicted"/>
<dbReference type="InterPro" id="IPR051767">
    <property type="entry name" value="Nucleoporin_NUP42"/>
</dbReference>
<evidence type="ECO:0000313" key="5">
    <source>
        <dbReference type="Proteomes" id="UP000789572"/>
    </source>
</evidence>
<evidence type="ECO:0000256" key="1">
    <source>
        <dbReference type="ARBA" id="ARBA00004123"/>
    </source>
</evidence>
<organism evidence="4 5">
    <name type="scientific">Paraglomus occultum</name>
    <dbReference type="NCBI Taxonomy" id="144539"/>
    <lineage>
        <taxon>Eukaryota</taxon>
        <taxon>Fungi</taxon>
        <taxon>Fungi incertae sedis</taxon>
        <taxon>Mucoromycota</taxon>
        <taxon>Glomeromycotina</taxon>
        <taxon>Glomeromycetes</taxon>
        <taxon>Paraglomerales</taxon>
        <taxon>Paraglomeraceae</taxon>
        <taxon>Paraglomus</taxon>
    </lineage>
</organism>
<dbReference type="EMBL" id="CAJVPJ010002826">
    <property type="protein sequence ID" value="CAG8630094.1"/>
    <property type="molecule type" value="Genomic_DNA"/>
</dbReference>
<feature type="compositionally biased region" description="Gly residues" evidence="3">
    <location>
        <begin position="144"/>
        <end position="155"/>
    </location>
</feature>
<evidence type="ECO:0000313" key="4">
    <source>
        <dbReference type="EMBL" id="CAG8630094.1"/>
    </source>
</evidence>
<dbReference type="Proteomes" id="UP000789572">
    <property type="component" value="Unassembled WGS sequence"/>
</dbReference>
<keyword evidence="5" id="KW-1185">Reference proteome</keyword>
<feature type="compositionally biased region" description="Polar residues" evidence="3">
    <location>
        <begin position="243"/>
        <end position="268"/>
    </location>
</feature>
<feature type="region of interest" description="Disordered" evidence="3">
    <location>
        <begin position="88"/>
        <end position="299"/>
    </location>
</feature>
<feature type="compositionally biased region" description="Low complexity" evidence="3">
    <location>
        <begin position="132"/>
        <end position="143"/>
    </location>
</feature>
<sequence length="299" mass="32077">EKSIRTDLTKERPPWPYTVYAPAKEEPNLIEGTDISPEELRFEFLKLKDFWMYGGEMQYNQGVAQLNNVMKQKTDDVLKDLRNAIRTYQNKTRQQSGFNSSNTFGGGRTQPGNTSQQQSTTFGSNSGFGQPQQSGAFGRQSGFGSSGFGQNGFGSSGFNQQSNFGGFGQQQPSQPSPFGQQPGAGFGVTQPSGGFGGFYQQQPQQTGPGLGTPQQPPQQSNTFGTFSSIGNPPAPTFALTGPGVSNTQQQNPLGQSIQNPFGTQQQPSLFGGGAQGAKPDGMSEYFTGHVPTSPPQNHY</sequence>
<accession>A0A9N9D8N5</accession>
<dbReference type="AlphaFoldDB" id="A0A9N9D8N5"/>
<dbReference type="GO" id="GO:0005634">
    <property type="term" value="C:nucleus"/>
    <property type="evidence" value="ECO:0007669"/>
    <property type="project" value="UniProtKB-SubCell"/>
</dbReference>
<dbReference type="PANTHER" id="PTHR46527">
    <property type="entry name" value="NUCLEOPORIN-LIKE PROTEIN 2"/>
    <property type="match status" value="1"/>
</dbReference>
<dbReference type="PANTHER" id="PTHR46527:SF1">
    <property type="entry name" value="NUCLEOPORIN NUP42"/>
    <property type="match status" value="1"/>
</dbReference>
<reference evidence="4" key="1">
    <citation type="submission" date="2021-06" db="EMBL/GenBank/DDBJ databases">
        <authorList>
            <person name="Kallberg Y."/>
            <person name="Tangrot J."/>
            <person name="Rosling A."/>
        </authorList>
    </citation>
    <scope>NUCLEOTIDE SEQUENCE</scope>
    <source>
        <strain evidence="4">IA702</strain>
    </source>
</reference>
<dbReference type="OrthoDB" id="20729at2759"/>
<comment type="caution">
    <text evidence="4">The sequence shown here is derived from an EMBL/GenBank/DDBJ whole genome shotgun (WGS) entry which is preliminary data.</text>
</comment>
<name>A0A9N9D8N5_9GLOM</name>
<evidence type="ECO:0000256" key="2">
    <source>
        <dbReference type="ARBA" id="ARBA00023242"/>
    </source>
</evidence>
<feature type="compositionally biased region" description="Polar residues" evidence="3">
    <location>
        <begin position="110"/>
        <end position="131"/>
    </location>
</feature>
<feature type="non-terminal residue" evidence="4">
    <location>
        <position position="299"/>
    </location>
</feature>
<evidence type="ECO:0000256" key="3">
    <source>
        <dbReference type="SAM" id="MobiDB-lite"/>
    </source>
</evidence>
<feature type="compositionally biased region" description="Polar residues" evidence="3">
    <location>
        <begin position="221"/>
        <end position="230"/>
    </location>
</feature>
<comment type="subcellular location">
    <subcellularLocation>
        <location evidence="1">Nucleus</location>
    </subcellularLocation>
</comment>
<protein>
    <submittedName>
        <fullName evidence="4">10013_t:CDS:1</fullName>
    </submittedName>
</protein>
<keyword evidence="2" id="KW-0539">Nucleus</keyword>
<feature type="compositionally biased region" description="Low complexity" evidence="3">
    <location>
        <begin position="198"/>
        <end position="220"/>
    </location>
</feature>